<dbReference type="EMBL" id="JAVDPF010000002">
    <property type="protein sequence ID" value="KAL1885656.1"/>
    <property type="molecule type" value="Genomic_DNA"/>
</dbReference>
<feature type="coiled-coil region" evidence="1">
    <location>
        <begin position="68"/>
        <end position="95"/>
    </location>
</feature>
<reference evidence="2 3" key="1">
    <citation type="journal article" date="2024" name="IMA Fungus">
        <title>IMA Genome - F19 : A genome assembly and annotation guide to empower mycologists, including annotated draft genome sequences of Ceratocystis pirilliformis, Diaporthe australafricana, Fusarium ophioides, Paecilomyces lecythidis, and Sporothrix stenoceras.</title>
        <authorList>
            <person name="Aylward J."/>
            <person name="Wilson A.M."/>
            <person name="Visagie C.M."/>
            <person name="Spraker J."/>
            <person name="Barnes I."/>
            <person name="Buitendag C."/>
            <person name="Ceriani C."/>
            <person name="Del Mar Angel L."/>
            <person name="du Plessis D."/>
            <person name="Fuchs T."/>
            <person name="Gasser K."/>
            <person name="Kramer D."/>
            <person name="Li W."/>
            <person name="Munsamy K."/>
            <person name="Piso A."/>
            <person name="Price J.L."/>
            <person name="Sonnekus B."/>
            <person name="Thomas C."/>
            <person name="van der Nest A."/>
            <person name="van Dijk A."/>
            <person name="van Heerden A."/>
            <person name="van Vuuren N."/>
            <person name="Yilmaz N."/>
            <person name="Duong T.A."/>
            <person name="van der Merwe N.A."/>
            <person name="Wingfield M.J."/>
            <person name="Wingfield B.D."/>
        </authorList>
    </citation>
    <scope>NUCLEOTIDE SEQUENCE [LARGE SCALE GENOMIC DNA]</scope>
    <source>
        <strain evidence="2 3">CMW 18167</strain>
    </source>
</reference>
<evidence type="ECO:0000313" key="2">
    <source>
        <dbReference type="EMBL" id="KAL1885656.1"/>
    </source>
</evidence>
<comment type="caution">
    <text evidence="2">The sequence shown here is derived from an EMBL/GenBank/DDBJ whole genome shotgun (WGS) entry which is preliminary data.</text>
</comment>
<dbReference type="Gene3D" id="1.10.287.1490">
    <property type="match status" value="1"/>
</dbReference>
<organism evidence="2 3">
    <name type="scientific">Paecilomyces lecythidis</name>
    <dbReference type="NCBI Taxonomy" id="3004212"/>
    <lineage>
        <taxon>Eukaryota</taxon>
        <taxon>Fungi</taxon>
        <taxon>Dikarya</taxon>
        <taxon>Ascomycota</taxon>
        <taxon>Pezizomycotina</taxon>
        <taxon>Eurotiomycetes</taxon>
        <taxon>Eurotiomycetidae</taxon>
        <taxon>Eurotiales</taxon>
        <taxon>Thermoascaceae</taxon>
        <taxon>Paecilomyces</taxon>
    </lineage>
</organism>
<keyword evidence="1" id="KW-0175">Coiled coil</keyword>
<keyword evidence="3" id="KW-1185">Reference proteome</keyword>
<evidence type="ECO:0000256" key="1">
    <source>
        <dbReference type="SAM" id="Coils"/>
    </source>
</evidence>
<name>A0ABR3YCI5_9EURO</name>
<sequence length="252" mass="28811">MEYNIRLNEIYKEVKNIKEEIGTTTSDLNDELRDIRQQVTTIGSTTTETSRKLDQLSTALSDMRDNNNTTYVNQIRNLEEKLNEHNTKLDANNMKLQTYNTTLAATQSKFDSSDSILKEIRTQISTQNLHREVDRVANIITEKFKTQKAKIESTTSKLTDLHQLAVASTNDSNAIKDTLNDIRATQGHAMQKVGEVERIMVEQEPNLDLIGNLNENVATLQIEVDERVKKLERRNRSLTQQLDNTPICCNIM</sequence>
<evidence type="ECO:0008006" key="4">
    <source>
        <dbReference type="Google" id="ProtNLM"/>
    </source>
</evidence>
<evidence type="ECO:0000313" key="3">
    <source>
        <dbReference type="Proteomes" id="UP001583193"/>
    </source>
</evidence>
<accession>A0ABR3YCI5</accession>
<dbReference type="Proteomes" id="UP001583193">
    <property type="component" value="Unassembled WGS sequence"/>
</dbReference>
<proteinExistence type="predicted"/>
<gene>
    <name evidence="2" type="ORF">Plec18167_001151</name>
</gene>
<protein>
    <recommendedName>
        <fullName evidence="4">t-SNARE coiled-coil homology domain-containing protein</fullName>
    </recommendedName>
</protein>